<evidence type="ECO:0000256" key="3">
    <source>
        <dbReference type="ARBA" id="ARBA00022448"/>
    </source>
</evidence>
<keyword evidence="5 7" id="KW-0067">ATP-binding</keyword>
<proteinExistence type="inferred from homology"/>
<dbReference type="Pfam" id="PF00005">
    <property type="entry name" value="ABC_tran"/>
    <property type="match status" value="2"/>
</dbReference>
<dbReference type="SUPFAM" id="SSF52540">
    <property type="entry name" value="P-loop containing nucleoside triphosphate hydrolases"/>
    <property type="match status" value="2"/>
</dbReference>
<dbReference type="PROSITE" id="PS00211">
    <property type="entry name" value="ABC_TRANSPORTER_1"/>
    <property type="match status" value="2"/>
</dbReference>
<keyword evidence="8" id="KW-1185">Reference proteome</keyword>
<protein>
    <submittedName>
        <fullName evidence="7">Microcin ABC transporter ATP-binding protein</fullName>
    </submittedName>
</protein>
<dbReference type="GO" id="GO:0016887">
    <property type="term" value="F:ATP hydrolysis activity"/>
    <property type="evidence" value="ECO:0007669"/>
    <property type="project" value="InterPro"/>
</dbReference>
<dbReference type="Gene3D" id="3.40.50.300">
    <property type="entry name" value="P-loop containing nucleotide triphosphate hydrolases"/>
    <property type="match status" value="2"/>
</dbReference>
<dbReference type="RefSeq" id="WP_109907010.1">
    <property type="nucleotide sequence ID" value="NZ_QGLE01000009.1"/>
</dbReference>
<gene>
    <name evidence="7" type="ORF">DKG74_15120</name>
</gene>
<dbReference type="GO" id="GO:0055085">
    <property type="term" value="P:transmembrane transport"/>
    <property type="evidence" value="ECO:0007669"/>
    <property type="project" value="UniProtKB-ARBA"/>
</dbReference>
<dbReference type="NCBIfam" id="NF008453">
    <property type="entry name" value="PRK11308.1"/>
    <property type="match status" value="2"/>
</dbReference>
<accession>A0A317E2F8</accession>
<dbReference type="AlphaFoldDB" id="A0A317E2F8"/>
<dbReference type="InterPro" id="IPR003439">
    <property type="entry name" value="ABC_transporter-like_ATP-bd"/>
</dbReference>
<reference evidence="7 8" key="1">
    <citation type="submission" date="2018-05" db="EMBL/GenBank/DDBJ databases">
        <title>Zavarzinia sp. HR-AS.</title>
        <authorList>
            <person name="Lee Y."/>
            <person name="Jeon C.O."/>
        </authorList>
    </citation>
    <scope>NUCLEOTIDE SEQUENCE [LARGE SCALE GENOMIC DNA]</scope>
    <source>
        <strain evidence="7 8">HR-AS</strain>
    </source>
</reference>
<dbReference type="GO" id="GO:0015833">
    <property type="term" value="P:peptide transport"/>
    <property type="evidence" value="ECO:0007669"/>
    <property type="project" value="InterPro"/>
</dbReference>
<evidence type="ECO:0000256" key="1">
    <source>
        <dbReference type="ARBA" id="ARBA00004417"/>
    </source>
</evidence>
<evidence type="ECO:0000313" key="7">
    <source>
        <dbReference type="EMBL" id="PWR20336.1"/>
    </source>
</evidence>
<evidence type="ECO:0000313" key="8">
    <source>
        <dbReference type="Proteomes" id="UP000245461"/>
    </source>
</evidence>
<name>A0A317E2F8_9PROT</name>
<evidence type="ECO:0000256" key="4">
    <source>
        <dbReference type="ARBA" id="ARBA00022741"/>
    </source>
</evidence>
<comment type="similarity">
    <text evidence="2">Belongs to the ABC transporter superfamily.</text>
</comment>
<comment type="caution">
    <text evidence="7">The sequence shown here is derived from an EMBL/GenBank/DDBJ whole genome shotgun (WGS) entry which is preliminary data.</text>
</comment>
<dbReference type="EMBL" id="QGLE01000009">
    <property type="protein sequence ID" value="PWR20336.1"/>
    <property type="molecule type" value="Genomic_DNA"/>
</dbReference>
<dbReference type="PROSITE" id="PS50893">
    <property type="entry name" value="ABC_TRANSPORTER_2"/>
    <property type="match status" value="2"/>
</dbReference>
<comment type="subcellular location">
    <subcellularLocation>
        <location evidence="1">Cell inner membrane</location>
        <topology evidence="1">Peripheral membrane protein</topology>
    </subcellularLocation>
</comment>
<dbReference type="Proteomes" id="UP000245461">
    <property type="component" value="Unassembled WGS sequence"/>
</dbReference>
<feature type="domain" description="ABC transporter" evidence="6">
    <location>
        <begin position="276"/>
        <end position="526"/>
    </location>
</feature>
<dbReference type="PANTHER" id="PTHR43776:SF7">
    <property type="entry name" value="D,D-DIPEPTIDE TRANSPORT ATP-BINDING PROTEIN DDPF-RELATED"/>
    <property type="match status" value="1"/>
</dbReference>
<dbReference type="PANTHER" id="PTHR43776">
    <property type="entry name" value="TRANSPORT ATP-BINDING PROTEIN"/>
    <property type="match status" value="1"/>
</dbReference>
<dbReference type="Pfam" id="PF08352">
    <property type="entry name" value="oligo_HPY"/>
    <property type="match status" value="2"/>
</dbReference>
<feature type="domain" description="ABC transporter" evidence="6">
    <location>
        <begin position="6"/>
        <end position="257"/>
    </location>
</feature>
<dbReference type="GO" id="GO:0005524">
    <property type="term" value="F:ATP binding"/>
    <property type="evidence" value="ECO:0007669"/>
    <property type="project" value="UniProtKB-KW"/>
</dbReference>
<dbReference type="InterPro" id="IPR027417">
    <property type="entry name" value="P-loop_NTPase"/>
</dbReference>
<dbReference type="GO" id="GO:0005886">
    <property type="term" value="C:plasma membrane"/>
    <property type="evidence" value="ECO:0007669"/>
    <property type="project" value="UniProtKB-SubCell"/>
</dbReference>
<dbReference type="InterPro" id="IPR003593">
    <property type="entry name" value="AAA+_ATPase"/>
</dbReference>
<dbReference type="InterPro" id="IPR050319">
    <property type="entry name" value="ABC_transp_ATP-bind"/>
</dbReference>
<dbReference type="InterPro" id="IPR017871">
    <property type="entry name" value="ABC_transporter-like_CS"/>
</dbReference>
<evidence type="ECO:0000256" key="2">
    <source>
        <dbReference type="ARBA" id="ARBA00005417"/>
    </source>
</evidence>
<dbReference type="FunFam" id="3.40.50.300:FF:000016">
    <property type="entry name" value="Oligopeptide ABC transporter ATP-binding component"/>
    <property type="match status" value="1"/>
</dbReference>
<keyword evidence="4" id="KW-0547">Nucleotide-binding</keyword>
<evidence type="ECO:0000259" key="6">
    <source>
        <dbReference type="PROSITE" id="PS50893"/>
    </source>
</evidence>
<dbReference type="OrthoDB" id="9802264at2"/>
<keyword evidence="3" id="KW-0813">Transport</keyword>
<dbReference type="CDD" id="cd03257">
    <property type="entry name" value="ABC_NikE_OppD_transporters"/>
    <property type="match status" value="2"/>
</dbReference>
<dbReference type="InterPro" id="IPR013563">
    <property type="entry name" value="Oligopep_ABC_C"/>
</dbReference>
<organism evidence="7 8">
    <name type="scientific">Zavarzinia aquatilis</name>
    <dbReference type="NCBI Taxonomy" id="2211142"/>
    <lineage>
        <taxon>Bacteria</taxon>
        <taxon>Pseudomonadati</taxon>
        <taxon>Pseudomonadota</taxon>
        <taxon>Alphaproteobacteria</taxon>
        <taxon>Rhodospirillales</taxon>
        <taxon>Zavarziniaceae</taxon>
        <taxon>Zavarzinia</taxon>
    </lineage>
</organism>
<dbReference type="SMART" id="SM00382">
    <property type="entry name" value="AAA"/>
    <property type="match status" value="2"/>
</dbReference>
<sequence length="533" mass="57432">MSAPLLAIRDLVARFRTEAGPRDVVRGVSLTVDAGEIVALVGESGSGKSVTALSVLQLLPKGQGSNPQGSIRLDGHEMIGADDETLRALRGGVAAMIFQEPMTALNPLHRIGRQIEEVLSLHTALDAAGRRTRVGELLREVGLDALADRLDAFPHELSGGQRQRVMIAMALAGDPKLLIADEPTTALDVTVESKILDLLQDLVRRRGLGLLLITHNLAIVRRHASRVAVMHEGLLVEEAPTATIFEHPRHPYTRHLIEAEPKGRPAPVPADAPEVLSAQDIRVAFALKRGLFGGTLSELVAVDGASLSVRRGETLAIVGESGSGKSTLGFALLRLIRSTGRVVFLGEDLRRLSGAALRARRKCFQIVFQDPYGSLSPRMTIGEVVGEGLAAHGLAHDSGARRARVQEALAEVGLDPEMIDRFPHEFSGGQRQRVAIARALALDPDLVVLDEPTSALDRSIQGQIVDLLRGLQEKRGFAYLFISHDLKVVRAMSHRMIVMRAGRIVETGAVDDVIAAPREAYTKALIDAALLNR</sequence>
<evidence type="ECO:0000256" key="5">
    <source>
        <dbReference type="ARBA" id="ARBA00022840"/>
    </source>
</evidence>
<dbReference type="NCBIfam" id="NF007739">
    <property type="entry name" value="PRK10419.1"/>
    <property type="match status" value="2"/>
</dbReference>